<evidence type="ECO:0000313" key="1">
    <source>
        <dbReference type="EMBL" id="SUZ55361.1"/>
    </source>
</evidence>
<name>A0A381NLA2_9ZZZZ</name>
<organism evidence="1">
    <name type="scientific">marine metagenome</name>
    <dbReference type="NCBI Taxonomy" id="408172"/>
    <lineage>
        <taxon>unclassified sequences</taxon>
        <taxon>metagenomes</taxon>
        <taxon>ecological metagenomes</taxon>
    </lineage>
</organism>
<gene>
    <name evidence="1" type="ORF">METZ01_LOCUS8215</name>
</gene>
<protein>
    <submittedName>
        <fullName evidence="1">Uncharacterized protein</fullName>
    </submittedName>
</protein>
<dbReference type="AlphaFoldDB" id="A0A381NLA2"/>
<proteinExistence type="predicted"/>
<reference evidence="1" key="1">
    <citation type="submission" date="2018-05" db="EMBL/GenBank/DDBJ databases">
        <authorList>
            <person name="Lanie J.A."/>
            <person name="Ng W.-L."/>
            <person name="Kazmierczak K.M."/>
            <person name="Andrzejewski T.M."/>
            <person name="Davidsen T.M."/>
            <person name="Wayne K.J."/>
            <person name="Tettelin H."/>
            <person name="Glass J.I."/>
            <person name="Rusch D."/>
            <person name="Podicherti R."/>
            <person name="Tsui H.-C.T."/>
            <person name="Winkler M.E."/>
        </authorList>
    </citation>
    <scope>NUCLEOTIDE SEQUENCE</scope>
</reference>
<sequence length="53" mass="6375">MFRRTFFEFATLKVLPFKRDTTDYFAKFDDVMNSMKLVIRSIKMQNGLCPMIM</sequence>
<dbReference type="EMBL" id="UINC01000443">
    <property type="protein sequence ID" value="SUZ55361.1"/>
    <property type="molecule type" value="Genomic_DNA"/>
</dbReference>
<accession>A0A381NLA2</accession>